<sequence>MARPAEPIPEETRAIPHSHRLPVDHRDVVRIFSKLSRASLLALTQQWLAKKNRVFCRPYLRKDAEVTDSYDPDDYYLPATTHEELQETYRQLSTRKGGRREVLNRVLLGDWRTGISMYQLGTAEIQHLLDHPTALRWTAQRIVRSSTPTPGADEVTNETDHLPRFQMQTFLSNLSADITPVMRAHYLLTRVQKLPLTILRVYMHDSPYTSELSLANNETRSTGTQKNSARAVLFIFPNGSPFVFVSLATNTGQLVDADGRRLRDHVLQAIPRALSRRNVRYALVNTSFSTKNLNALLAYRGPGKTTAAPGGYSIFSDHSLSQNALDIVATGRSSFTAQEENTKEKEKDGTGEKDLQEATQPAKRTRGRPPARRKPDAEVSNDESNKRRRIAQGRFGVSGDADDGVGIEAFRVGIRDAFPGLSNGSVSVPALVDSETGSEWRPDVRVGFRGKHVFAGIRELVERGVVDGVSMPGWMTGEVEGVGEGEGEDGVTSKRGVGRVSAFAAFLGWHQGEDGSGR</sequence>
<keyword evidence="3" id="KW-1185">Reference proteome</keyword>
<dbReference type="Pfam" id="PF05238">
    <property type="entry name" value="CENP-N"/>
    <property type="match status" value="1"/>
</dbReference>
<dbReference type="GO" id="GO:0034080">
    <property type="term" value="P:CENP-A containing chromatin assembly"/>
    <property type="evidence" value="ECO:0007669"/>
    <property type="project" value="InterPro"/>
</dbReference>
<accession>A0A6A6V7V8</accession>
<dbReference type="OrthoDB" id="6585699at2759"/>
<evidence type="ECO:0000313" key="3">
    <source>
        <dbReference type="Proteomes" id="UP000799440"/>
    </source>
</evidence>
<name>A0A6A6V7V8_9PLEO</name>
<gene>
    <name evidence="2" type="ORF">M011DRAFT_129663</name>
</gene>
<feature type="compositionally biased region" description="Basic and acidic residues" evidence="1">
    <location>
        <begin position="340"/>
        <end position="356"/>
    </location>
</feature>
<evidence type="ECO:0000313" key="2">
    <source>
        <dbReference type="EMBL" id="KAF2745600.1"/>
    </source>
</evidence>
<dbReference type="GO" id="GO:0007059">
    <property type="term" value="P:chromosome segregation"/>
    <property type="evidence" value="ECO:0007669"/>
    <property type="project" value="InterPro"/>
</dbReference>
<dbReference type="Gene3D" id="3.10.20.720">
    <property type="match status" value="1"/>
</dbReference>
<feature type="compositionally biased region" description="Basic residues" evidence="1">
    <location>
        <begin position="363"/>
        <end position="372"/>
    </location>
</feature>
<dbReference type="AlphaFoldDB" id="A0A6A6V7V8"/>
<dbReference type="Proteomes" id="UP000799440">
    <property type="component" value="Unassembled WGS sequence"/>
</dbReference>
<organism evidence="2 3">
    <name type="scientific">Sporormia fimetaria CBS 119925</name>
    <dbReference type="NCBI Taxonomy" id="1340428"/>
    <lineage>
        <taxon>Eukaryota</taxon>
        <taxon>Fungi</taxon>
        <taxon>Dikarya</taxon>
        <taxon>Ascomycota</taxon>
        <taxon>Pezizomycotina</taxon>
        <taxon>Dothideomycetes</taxon>
        <taxon>Pleosporomycetidae</taxon>
        <taxon>Pleosporales</taxon>
        <taxon>Sporormiaceae</taxon>
        <taxon>Sporormia</taxon>
    </lineage>
</organism>
<dbReference type="InterPro" id="IPR007902">
    <property type="entry name" value="Chl4/mis15/CENP-N"/>
</dbReference>
<reference evidence="2" key="1">
    <citation type="journal article" date="2020" name="Stud. Mycol.">
        <title>101 Dothideomycetes genomes: a test case for predicting lifestyles and emergence of pathogens.</title>
        <authorList>
            <person name="Haridas S."/>
            <person name="Albert R."/>
            <person name="Binder M."/>
            <person name="Bloem J."/>
            <person name="Labutti K."/>
            <person name="Salamov A."/>
            <person name="Andreopoulos B."/>
            <person name="Baker S."/>
            <person name="Barry K."/>
            <person name="Bills G."/>
            <person name="Bluhm B."/>
            <person name="Cannon C."/>
            <person name="Castanera R."/>
            <person name="Culley D."/>
            <person name="Daum C."/>
            <person name="Ezra D."/>
            <person name="Gonzalez J."/>
            <person name="Henrissat B."/>
            <person name="Kuo A."/>
            <person name="Liang C."/>
            <person name="Lipzen A."/>
            <person name="Lutzoni F."/>
            <person name="Magnuson J."/>
            <person name="Mondo S."/>
            <person name="Nolan M."/>
            <person name="Ohm R."/>
            <person name="Pangilinan J."/>
            <person name="Park H.-J."/>
            <person name="Ramirez L."/>
            <person name="Alfaro M."/>
            <person name="Sun H."/>
            <person name="Tritt A."/>
            <person name="Yoshinaga Y."/>
            <person name="Zwiers L.-H."/>
            <person name="Turgeon B."/>
            <person name="Goodwin S."/>
            <person name="Spatafora J."/>
            <person name="Crous P."/>
            <person name="Grigoriev I."/>
        </authorList>
    </citation>
    <scope>NUCLEOTIDE SEQUENCE</scope>
    <source>
        <strain evidence="2">CBS 119925</strain>
    </source>
</reference>
<evidence type="ECO:0000256" key="1">
    <source>
        <dbReference type="SAM" id="MobiDB-lite"/>
    </source>
</evidence>
<dbReference type="EMBL" id="MU006581">
    <property type="protein sequence ID" value="KAF2745600.1"/>
    <property type="molecule type" value="Genomic_DNA"/>
</dbReference>
<feature type="region of interest" description="Disordered" evidence="1">
    <location>
        <begin position="333"/>
        <end position="398"/>
    </location>
</feature>
<proteinExistence type="predicted"/>
<protein>
    <submittedName>
        <fullName evidence="2">CHL4-domain-containing protein</fullName>
    </submittedName>
</protein>